<accession>A0A067M4T7</accession>
<evidence type="ECO:0000256" key="1">
    <source>
        <dbReference type="SAM" id="MobiDB-lite"/>
    </source>
</evidence>
<name>A0A067M4T7_BOTB1</name>
<dbReference type="InParanoid" id="A0A067M4T7"/>
<dbReference type="Proteomes" id="UP000027195">
    <property type="component" value="Unassembled WGS sequence"/>
</dbReference>
<dbReference type="EMBL" id="KL198064">
    <property type="protein sequence ID" value="KDQ10778.1"/>
    <property type="molecule type" value="Genomic_DNA"/>
</dbReference>
<feature type="region of interest" description="Disordered" evidence="1">
    <location>
        <begin position="41"/>
        <end position="75"/>
    </location>
</feature>
<reference evidence="3" key="1">
    <citation type="journal article" date="2014" name="Proc. Natl. Acad. Sci. U.S.A.">
        <title>Extensive sampling of basidiomycete genomes demonstrates inadequacy of the white-rot/brown-rot paradigm for wood decay fungi.</title>
        <authorList>
            <person name="Riley R."/>
            <person name="Salamov A.A."/>
            <person name="Brown D.W."/>
            <person name="Nagy L.G."/>
            <person name="Floudas D."/>
            <person name="Held B.W."/>
            <person name="Levasseur A."/>
            <person name="Lombard V."/>
            <person name="Morin E."/>
            <person name="Otillar R."/>
            <person name="Lindquist E.A."/>
            <person name="Sun H."/>
            <person name="LaButti K.M."/>
            <person name="Schmutz J."/>
            <person name="Jabbour D."/>
            <person name="Luo H."/>
            <person name="Baker S.E."/>
            <person name="Pisabarro A.G."/>
            <person name="Walton J.D."/>
            <person name="Blanchette R.A."/>
            <person name="Henrissat B."/>
            <person name="Martin F."/>
            <person name="Cullen D."/>
            <person name="Hibbett D.S."/>
            <person name="Grigoriev I.V."/>
        </authorList>
    </citation>
    <scope>NUCLEOTIDE SEQUENCE [LARGE SCALE GENOMIC DNA]</scope>
    <source>
        <strain evidence="3">FD-172 SS1</strain>
    </source>
</reference>
<dbReference type="HOGENOM" id="CLU_2670750_0_0_1"/>
<organism evidence="2 3">
    <name type="scientific">Botryobasidium botryosum (strain FD-172 SS1)</name>
    <dbReference type="NCBI Taxonomy" id="930990"/>
    <lineage>
        <taxon>Eukaryota</taxon>
        <taxon>Fungi</taxon>
        <taxon>Dikarya</taxon>
        <taxon>Basidiomycota</taxon>
        <taxon>Agaricomycotina</taxon>
        <taxon>Agaricomycetes</taxon>
        <taxon>Cantharellales</taxon>
        <taxon>Botryobasidiaceae</taxon>
        <taxon>Botryobasidium</taxon>
    </lineage>
</organism>
<protein>
    <submittedName>
        <fullName evidence="2">Uncharacterized protein</fullName>
    </submittedName>
</protein>
<proteinExistence type="predicted"/>
<dbReference type="AlphaFoldDB" id="A0A067M4T7"/>
<evidence type="ECO:0000313" key="2">
    <source>
        <dbReference type="EMBL" id="KDQ10778.1"/>
    </source>
</evidence>
<gene>
    <name evidence="2" type="ORF">BOTBODRAFT_473376</name>
</gene>
<keyword evidence="3" id="KW-1185">Reference proteome</keyword>
<evidence type="ECO:0000313" key="3">
    <source>
        <dbReference type="Proteomes" id="UP000027195"/>
    </source>
</evidence>
<sequence>MERVNRVGSMRALLAAAIMQGGQDSVLIQCRISRSKELLKTQPSGRWGQRIDMQRPAKTYRTIPKRTKMNRDGHD</sequence>